<dbReference type="RefSeq" id="WP_276096321.1">
    <property type="nucleotide sequence ID" value="NZ_JARJBC010000026.1"/>
</dbReference>
<keyword evidence="3" id="KW-1185">Reference proteome</keyword>
<reference evidence="2 3" key="1">
    <citation type="submission" date="2023-03" db="EMBL/GenBank/DDBJ databases">
        <title>Draft genome sequence of Streptomyces sp. RB6PN23 isolated from peat swamp forest in Thailand.</title>
        <authorList>
            <person name="Klaysubun C."/>
            <person name="Duangmal K."/>
        </authorList>
    </citation>
    <scope>NUCLEOTIDE SEQUENCE [LARGE SCALE GENOMIC DNA]</scope>
    <source>
        <strain evidence="2 3">RB6PN23</strain>
    </source>
</reference>
<gene>
    <name evidence="2" type="ORF">P3G67_30115</name>
</gene>
<feature type="region of interest" description="Disordered" evidence="1">
    <location>
        <begin position="1"/>
        <end position="26"/>
    </location>
</feature>
<evidence type="ECO:0000256" key="1">
    <source>
        <dbReference type="SAM" id="MobiDB-lite"/>
    </source>
</evidence>
<accession>A0ABT5ZUR4</accession>
<name>A0ABT5ZUR4_9ACTN</name>
<comment type="caution">
    <text evidence="2">The sequence shown here is derived from an EMBL/GenBank/DDBJ whole genome shotgun (WGS) entry which is preliminary data.</text>
</comment>
<evidence type="ECO:0000313" key="2">
    <source>
        <dbReference type="EMBL" id="MDF3293391.1"/>
    </source>
</evidence>
<organism evidence="2 3">
    <name type="scientific">Streptomyces silvisoli</name>
    <dbReference type="NCBI Taxonomy" id="3034235"/>
    <lineage>
        <taxon>Bacteria</taxon>
        <taxon>Bacillati</taxon>
        <taxon>Actinomycetota</taxon>
        <taxon>Actinomycetes</taxon>
        <taxon>Kitasatosporales</taxon>
        <taxon>Streptomycetaceae</taxon>
        <taxon>Streptomyces</taxon>
    </lineage>
</organism>
<proteinExistence type="predicted"/>
<protein>
    <recommendedName>
        <fullName evidence="4">DUF4231 domain-containing protein</fullName>
    </recommendedName>
</protein>
<evidence type="ECO:0000313" key="3">
    <source>
        <dbReference type="Proteomes" id="UP001216579"/>
    </source>
</evidence>
<dbReference type="Proteomes" id="UP001216579">
    <property type="component" value="Unassembled WGS sequence"/>
</dbReference>
<sequence length="136" mass="14779">MATLDESAPETAEVEPRHRHAVSRGSVVGGASSGTLMVAVAQEIGPHTGWGIVLTLAAPTVSVVTGALVQAIKFQATWYYERWQVHQYRKVLEKSVTSSHSSEAAKARIKKKLDEFDQAVADDQLARVKALKRRVG</sequence>
<dbReference type="EMBL" id="JARJBC010000026">
    <property type="protein sequence ID" value="MDF3293391.1"/>
    <property type="molecule type" value="Genomic_DNA"/>
</dbReference>
<evidence type="ECO:0008006" key="4">
    <source>
        <dbReference type="Google" id="ProtNLM"/>
    </source>
</evidence>